<dbReference type="AlphaFoldDB" id="A0A1E5XK89"/>
<evidence type="ECO:0000256" key="3">
    <source>
        <dbReference type="ARBA" id="ARBA00022692"/>
    </source>
</evidence>
<accession>A0A1E5XK89</accession>
<evidence type="ECO:0000256" key="8">
    <source>
        <dbReference type="NCBIfam" id="TIGR03303"/>
    </source>
</evidence>
<dbReference type="PROSITE" id="PS51779">
    <property type="entry name" value="POTRA"/>
    <property type="match status" value="2"/>
</dbReference>
<dbReference type="PIRSF" id="PIRSF006076">
    <property type="entry name" value="OM_assembly_OMP85"/>
    <property type="match status" value="1"/>
</dbReference>
<dbReference type="InterPro" id="IPR039910">
    <property type="entry name" value="D15-like"/>
</dbReference>
<sequence>MTNPKKLMRGIFVALALVAAPLAGISGTLIGVDAAQAQEQQLISAVLFEGNSGFSDAQLLAMVNVAEQGRFSQAGLAADAESIRLAYVGKGYMGVTVTPRVEQSESGRARVTFVVNEGQRTGIAAINFTGNNSIGSGTLKSIIRTHETSLLSWLFRDDTYSEDLLTIDRGLIELYYMNHGYPDAQVTSAVGEYDASRNAYFVNFTISEGERYRFGQVGVETSIPGLNPDAMTGAIRTGKGGTYSLADLQKSQEDLAFEATAQGYAFADVRPRVDRDVANSTFNVTYLVDEGARIYVERINISGNTKTRDAVIRRELDFGEGDPFNRSMVQRGKTRIEGLGFFKTVGFDMQAGSAPDKVVINITVEEQSTGDYGLTAGFDSSAGLLGEVSVTERNFLGRGQYVRAAVSASESGQSYDFSFTEPRFMGLRMSSGVDVYHRITEETDKNTYGTTATGGQIRFGAPITTDLSASIFTGLEQKVLKDHEAPFTDVFNPGHVVDFENTFNKAWVGYSLAYNTLDETKHPSEGIYATFSQQYIGWDYNLLKTEAKARYFMPLLSDWNVIGSVKAQAGYIAALDGGTVSPLEAFRSAGSIVRGFQSGGMGPRLNSSQELLGYTGYVAASAEIEFPIPVLPETYGVRGAVWADAALIDGNGALSGMGAVDGGSIDQNFKSSVGASIIWDSPFGPLRGDFAHVLNKATDDKTQVFSLTLQQLL</sequence>
<evidence type="ECO:0000256" key="2">
    <source>
        <dbReference type="ARBA" id="ARBA00022452"/>
    </source>
</evidence>
<evidence type="ECO:0000256" key="1">
    <source>
        <dbReference type="ARBA" id="ARBA00004370"/>
    </source>
</evidence>
<keyword evidence="6" id="KW-0472">Membrane</keyword>
<dbReference type="InterPro" id="IPR000184">
    <property type="entry name" value="Bac_surfAg_D15"/>
</dbReference>
<dbReference type="InterPro" id="IPR010827">
    <property type="entry name" value="BamA/TamA_POTRA"/>
</dbReference>
<dbReference type="Pfam" id="PF07244">
    <property type="entry name" value="POTRA"/>
    <property type="match status" value="4"/>
</dbReference>
<evidence type="ECO:0000259" key="9">
    <source>
        <dbReference type="PROSITE" id="PS51779"/>
    </source>
</evidence>
<comment type="subcellular location">
    <subcellularLocation>
        <location evidence="1">Membrane</location>
    </subcellularLocation>
</comment>
<comment type="caution">
    <text evidence="10">The sequence shown here is derived from an EMBL/GenBank/DDBJ whole genome shotgun (WGS) entry which is preliminary data.</text>
</comment>
<protein>
    <recommendedName>
        <fullName evidence="8">Outer membrane protein assembly factor BamA</fullName>
    </recommendedName>
</protein>
<keyword evidence="5" id="KW-0677">Repeat</keyword>
<dbReference type="PANTHER" id="PTHR12815">
    <property type="entry name" value="SORTING AND ASSEMBLY MACHINERY SAMM50 PROTEIN FAMILY MEMBER"/>
    <property type="match status" value="1"/>
</dbReference>
<dbReference type="NCBIfam" id="TIGR03303">
    <property type="entry name" value="OM_YaeT"/>
    <property type="match status" value="1"/>
</dbReference>
<dbReference type="GO" id="GO:0071709">
    <property type="term" value="P:membrane assembly"/>
    <property type="evidence" value="ECO:0007669"/>
    <property type="project" value="InterPro"/>
</dbReference>
<feature type="domain" description="POTRA" evidence="9">
    <location>
        <begin position="41"/>
        <end position="118"/>
    </location>
</feature>
<keyword evidence="4" id="KW-0732">Signal</keyword>
<keyword evidence="2" id="KW-1134">Transmembrane beta strand</keyword>
<dbReference type="Gene3D" id="2.40.160.50">
    <property type="entry name" value="membrane protein fhac: a member of the omp85/tpsb transporter family"/>
    <property type="match status" value="1"/>
</dbReference>
<organism evidence="10 11">
    <name type="scientific">Devosia insulae DS-56</name>
    <dbReference type="NCBI Taxonomy" id="1116389"/>
    <lineage>
        <taxon>Bacteria</taxon>
        <taxon>Pseudomonadati</taxon>
        <taxon>Pseudomonadota</taxon>
        <taxon>Alphaproteobacteria</taxon>
        <taxon>Hyphomicrobiales</taxon>
        <taxon>Devosiaceae</taxon>
        <taxon>Devosia</taxon>
    </lineage>
</organism>
<evidence type="ECO:0000256" key="6">
    <source>
        <dbReference type="ARBA" id="ARBA00023136"/>
    </source>
</evidence>
<feature type="domain" description="POTRA" evidence="9">
    <location>
        <begin position="294"/>
        <end position="367"/>
    </location>
</feature>
<dbReference type="Gene3D" id="3.10.20.310">
    <property type="entry name" value="membrane protein fhac"/>
    <property type="match status" value="4"/>
</dbReference>
<evidence type="ECO:0000256" key="5">
    <source>
        <dbReference type="ARBA" id="ARBA00022737"/>
    </source>
</evidence>
<evidence type="ECO:0000256" key="7">
    <source>
        <dbReference type="ARBA" id="ARBA00023237"/>
    </source>
</evidence>
<dbReference type="RefSeq" id="WP_069911690.1">
    <property type="nucleotide sequence ID" value="NZ_LAJE02000341.1"/>
</dbReference>
<evidence type="ECO:0000256" key="4">
    <source>
        <dbReference type="ARBA" id="ARBA00022729"/>
    </source>
</evidence>
<proteinExistence type="predicted"/>
<dbReference type="EMBL" id="LAJE02000341">
    <property type="protein sequence ID" value="OEO29013.1"/>
    <property type="molecule type" value="Genomic_DNA"/>
</dbReference>
<reference evidence="10 11" key="1">
    <citation type="journal article" date="2015" name="Genome Announc.">
        <title>Genome Assemblies of Three Soil-Associated Devosia species: D. insulae, D. limi, and D. soli.</title>
        <authorList>
            <person name="Hassan Y.I."/>
            <person name="Lepp D."/>
            <person name="Zhou T."/>
        </authorList>
    </citation>
    <scope>NUCLEOTIDE SEQUENCE [LARGE SCALE GENOMIC DNA]</scope>
    <source>
        <strain evidence="10 11">DS-56</strain>
    </source>
</reference>
<name>A0A1E5XK89_9HYPH</name>
<dbReference type="InterPro" id="IPR034746">
    <property type="entry name" value="POTRA"/>
</dbReference>
<dbReference type="InterPro" id="IPR023707">
    <property type="entry name" value="OM_assembly_BamA"/>
</dbReference>
<evidence type="ECO:0000313" key="10">
    <source>
        <dbReference type="EMBL" id="OEO29013.1"/>
    </source>
</evidence>
<keyword evidence="3" id="KW-0812">Transmembrane</keyword>
<keyword evidence="7" id="KW-0998">Cell outer membrane</keyword>
<dbReference type="GO" id="GO:0009279">
    <property type="term" value="C:cell outer membrane"/>
    <property type="evidence" value="ECO:0007669"/>
    <property type="project" value="UniProtKB-UniRule"/>
</dbReference>
<dbReference type="Proteomes" id="UP000095463">
    <property type="component" value="Unassembled WGS sequence"/>
</dbReference>
<dbReference type="PANTHER" id="PTHR12815:SF23">
    <property type="entry name" value="OUTER MEMBRANE PROTEIN ASSEMBLY FACTOR BAMA"/>
    <property type="match status" value="1"/>
</dbReference>
<gene>
    <name evidence="10" type="ORF">VW23_027350</name>
</gene>
<dbReference type="Pfam" id="PF01103">
    <property type="entry name" value="Omp85"/>
    <property type="match status" value="1"/>
</dbReference>
<evidence type="ECO:0000313" key="11">
    <source>
        <dbReference type="Proteomes" id="UP000095463"/>
    </source>
</evidence>
<keyword evidence="11" id="KW-1185">Reference proteome</keyword>